<evidence type="ECO:0000256" key="1">
    <source>
        <dbReference type="SAM" id="Phobius"/>
    </source>
</evidence>
<gene>
    <name evidence="3" type="ORF">AN1_LOCUS4644</name>
    <name evidence="2" type="ORF">C24_LOCUS4532</name>
</gene>
<dbReference type="ExpressionAtlas" id="A0A5S9WM29">
    <property type="expression patterns" value="baseline and differential"/>
</dbReference>
<evidence type="ECO:0000313" key="5">
    <source>
        <dbReference type="Proteomes" id="UP000434276"/>
    </source>
</evidence>
<evidence type="ECO:0000313" key="2">
    <source>
        <dbReference type="EMBL" id="CAA0296259.1"/>
    </source>
</evidence>
<dbReference type="OrthoDB" id="669248at2759"/>
<dbReference type="InterPro" id="IPR043459">
    <property type="entry name" value="NFD6/NOXY2-like"/>
</dbReference>
<dbReference type="Proteomes" id="UP000426265">
    <property type="component" value="Unassembled WGS sequence"/>
</dbReference>
<dbReference type="AlphaFoldDB" id="A0A5S9WM29"/>
<keyword evidence="1" id="KW-1133">Transmembrane helix</keyword>
<sequence length="141" mass="15392">MASSSKICRLSSKIHSLTQKLSKTNVHISSLPSPIKSSSPSSATSRINQSFRLPVELSCCLSMLPLHSAIASARLISSLSVESKSWGLVPQDGRMRRTCYVLYTKKIHIMLFLGVATLMLIPCVPVLDIWWGSMAMAVISS</sequence>
<accession>A0A654EK16</accession>
<dbReference type="Proteomes" id="UP000434276">
    <property type="component" value="Unassembled WGS sequence"/>
</dbReference>
<name>A0A5S9WM29_ARATH</name>
<dbReference type="PANTHER" id="PTHR33156">
    <property type="entry name" value="OS02G0230000 PROTEIN"/>
    <property type="match status" value="1"/>
</dbReference>
<keyword evidence="1" id="KW-0812">Transmembrane</keyword>
<dbReference type="PANTHER" id="PTHR33156:SF73">
    <property type="entry name" value="PROTEIN NUCLEAR FUSION DEFECTIVE 6, CHLOROPLASTIC_MITOCHONDRIAL-LIKE"/>
    <property type="match status" value="1"/>
</dbReference>
<evidence type="ECO:0000313" key="3">
    <source>
        <dbReference type="EMBL" id="VYS49165.1"/>
    </source>
</evidence>
<proteinExistence type="predicted"/>
<reference evidence="2 5" key="1">
    <citation type="submission" date="2019-12" db="EMBL/GenBank/DDBJ databases">
        <authorList>
            <person name="Jiao W.-B."/>
            <person name="Schneeberger K."/>
        </authorList>
    </citation>
    <scope>NUCLEOTIDE SEQUENCE [LARGE SCALE GENOMIC DNA]</scope>
    <source>
        <strain evidence="4">cv. An-1</strain>
        <strain evidence="5">cv. C24</strain>
    </source>
</reference>
<keyword evidence="1" id="KW-0472">Membrane</keyword>
<dbReference type="EMBL" id="CACRSJ010000104">
    <property type="protein sequence ID" value="VYS49165.1"/>
    <property type="molecule type" value="Genomic_DNA"/>
</dbReference>
<dbReference type="EMBL" id="CACSHJ010000087">
    <property type="protein sequence ID" value="CAA0296259.1"/>
    <property type="molecule type" value="Genomic_DNA"/>
</dbReference>
<evidence type="ECO:0008006" key="6">
    <source>
        <dbReference type="Google" id="ProtNLM"/>
    </source>
</evidence>
<evidence type="ECO:0000313" key="4">
    <source>
        <dbReference type="Proteomes" id="UP000426265"/>
    </source>
</evidence>
<protein>
    <recommendedName>
        <fullName evidence="6">Transmembrane protein</fullName>
    </recommendedName>
</protein>
<organism evidence="2 5">
    <name type="scientific">Arabidopsis thaliana</name>
    <name type="common">Mouse-ear cress</name>
    <dbReference type="NCBI Taxonomy" id="3702"/>
    <lineage>
        <taxon>Eukaryota</taxon>
        <taxon>Viridiplantae</taxon>
        <taxon>Streptophyta</taxon>
        <taxon>Embryophyta</taxon>
        <taxon>Tracheophyta</taxon>
        <taxon>Spermatophyta</taxon>
        <taxon>Magnoliopsida</taxon>
        <taxon>eudicotyledons</taxon>
        <taxon>Gunneridae</taxon>
        <taxon>Pentapetalae</taxon>
        <taxon>rosids</taxon>
        <taxon>malvids</taxon>
        <taxon>Brassicales</taxon>
        <taxon>Brassicaceae</taxon>
        <taxon>Camelineae</taxon>
        <taxon>Arabidopsis</taxon>
    </lineage>
</organism>
<feature type="transmembrane region" description="Helical" evidence="1">
    <location>
        <begin position="107"/>
        <end position="131"/>
    </location>
</feature>
<accession>A0A5S9WM29</accession>